<protein>
    <submittedName>
        <fullName evidence="3">Uncharacterized protein</fullName>
    </submittedName>
</protein>
<keyword evidence="2" id="KW-0732">Signal</keyword>
<feature type="compositionally biased region" description="Polar residues" evidence="1">
    <location>
        <begin position="36"/>
        <end position="49"/>
    </location>
</feature>
<evidence type="ECO:0000313" key="4">
    <source>
        <dbReference type="Proteomes" id="UP000322976"/>
    </source>
</evidence>
<feature type="region of interest" description="Disordered" evidence="1">
    <location>
        <begin position="25"/>
        <end position="106"/>
    </location>
</feature>
<feature type="signal peptide" evidence="2">
    <location>
        <begin position="1"/>
        <end position="24"/>
    </location>
</feature>
<organism evidence="3 4">
    <name type="scientific">Calorimonas adulescens</name>
    <dbReference type="NCBI Taxonomy" id="2606906"/>
    <lineage>
        <taxon>Bacteria</taxon>
        <taxon>Bacillati</taxon>
        <taxon>Bacillota</taxon>
        <taxon>Clostridia</taxon>
        <taxon>Thermoanaerobacterales</taxon>
        <taxon>Thermoanaerobacteraceae</taxon>
        <taxon>Calorimonas</taxon>
    </lineage>
</organism>
<dbReference type="Proteomes" id="UP000322976">
    <property type="component" value="Unassembled WGS sequence"/>
</dbReference>
<dbReference type="AlphaFoldDB" id="A0A5D8QEA9"/>
<reference evidence="3 4" key="1">
    <citation type="submission" date="2019-08" db="EMBL/GenBank/DDBJ databases">
        <title>Calorimonas adulescens gen. nov., sp. nov., an anaerobic thermophilic bacterium from Sakhalin hot spring.</title>
        <authorList>
            <person name="Khomyakova M.A."/>
            <person name="Merkel A.Y."/>
            <person name="Novikov A."/>
            <person name="Bonch-Osmolovskaya E.A."/>
            <person name="Slobodkin A.I."/>
        </authorList>
    </citation>
    <scope>NUCLEOTIDE SEQUENCE [LARGE SCALE GENOMIC DNA]</scope>
    <source>
        <strain evidence="3 4">A05MB</strain>
    </source>
</reference>
<dbReference type="PROSITE" id="PS51257">
    <property type="entry name" value="PROKAR_LIPOPROTEIN"/>
    <property type="match status" value="1"/>
</dbReference>
<feature type="compositionally biased region" description="Polar residues" evidence="1">
    <location>
        <begin position="82"/>
        <end position="93"/>
    </location>
</feature>
<evidence type="ECO:0000256" key="2">
    <source>
        <dbReference type="SAM" id="SignalP"/>
    </source>
</evidence>
<accession>A0A5D8QEA9</accession>
<comment type="caution">
    <text evidence="3">The sequence shown here is derived from an EMBL/GenBank/DDBJ whole genome shotgun (WGS) entry which is preliminary data.</text>
</comment>
<gene>
    <name evidence="3" type="ORF">FWJ32_02775</name>
</gene>
<evidence type="ECO:0000256" key="1">
    <source>
        <dbReference type="SAM" id="MobiDB-lite"/>
    </source>
</evidence>
<keyword evidence="4" id="KW-1185">Reference proteome</keyword>
<evidence type="ECO:0000313" key="3">
    <source>
        <dbReference type="EMBL" id="TZE82895.1"/>
    </source>
</evidence>
<dbReference type="RefSeq" id="WP_149544454.1">
    <property type="nucleotide sequence ID" value="NZ_VTPS01000003.1"/>
</dbReference>
<feature type="chain" id="PRO_5039041008" evidence="2">
    <location>
        <begin position="25"/>
        <end position="142"/>
    </location>
</feature>
<sequence>MMRPKLLIALSVLLILVISGCGTRTSDMQNVKPASDGQQVNSVSGTQEPQSEEAAGTEKASGEEVTSDSQNSAAETGKPAAAQTNTNTAGSKDTSAEVVVKTDTSVSDERAAKVLEEIDREMDNLINVLNNMDDISDSDLEF</sequence>
<name>A0A5D8QEA9_9THEO</name>
<dbReference type="EMBL" id="VTPS01000003">
    <property type="protein sequence ID" value="TZE82895.1"/>
    <property type="molecule type" value="Genomic_DNA"/>
</dbReference>
<proteinExistence type="predicted"/>